<reference evidence="2" key="1">
    <citation type="journal article" date="2016" name="Genome Announc.">
        <title>Draft Genome Sequences of Methanobrevibacter curvatus DSM11111, Methanobrevibacter cuticularis DSM11139, Methanobrevibacter filiformis DSM11501, and Methanobrevibacter oralis DSM7256.</title>
        <authorList>
            <person name="Poehlein A."/>
            <person name="Seedorf H."/>
        </authorList>
    </citation>
    <scope>NUCLEOTIDE SEQUENCE [LARGE SCALE GENOMIC DNA]</scope>
    <source>
        <strain evidence="2">DSM 7256 / JCM 30027 / ZR</strain>
    </source>
</reference>
<sequence>MYEDSDSFELYYIDAKEIKYPHSWKDKVYLVKCINPPKCNRNIRPIQCRTFPLIPHISKNGKFHLILDETEFPYKCAIVNNNIKLNNDFIGETYDVWKKLIQNQLVYDLIDMDSRTRDNRNANYEIII</sequence>
<comment type="caution">
    <text evidence="1">The sequence shown here is derived from an EMBL/GenBank/DDBJ whole genome shotgun (WGS) entry which is preliminary data.</text>
</comment>
<proteinExistence type="predicted"/>
<dbReference type="PATRIC" id="fig|66851.6.peg.1371"/>
<organism evidence="1 2">
    <name type="scientific">Methanobrevibacter oralis</name>
    <dbReference type="NCBI Taxonomy" id="66851"/>
    <lineage>
        <taxon>Archaea</taxon>
        <taxon>Methanobacteriati</taxon>
        <taxon>Methanobacteriota</taxon>
        <taxon>Methanomada group</taxon>
        <taxon>Methanobacteria</taxon>
        <taxon>Methanobacteriales</taxon>
        <taxon>Methanobacteriaceae</taxon>
        <taxon>Methanobrevibacter</taxon>
    </lineage>
</organism>
<keyword evidence="2" id="KW-1185">Reference proteome</keyword>
<dbReference type="AlphaFoldDB" id="A0A162FFC8"/>
<dbReference type="OrthoDB" id="73542at2157"/>
<accession>A0A162FFC8</accession>
<dbReference type="RefSeq" id="WP_052331754.1">
    <property type="nucleotide sequence ID" value="NZ_CABMAB010000006.1"/>
</dbReference>
<dbReference type="Proteomes" id="UP000077428">
    <property type="component" value="Unassembled WGS sequence"/>
</dbReference>
<evidence type="ECO:0000313" key="2">
    <source>
        <dbReference type="Proteomes" id="UP000077428"/>
    </source>
</evidence>
<dbReference type="EMBL" id="LWMU01000072">
    <property type="protein sequence ID" value="KZX12285.1"/>
    <property type="molecule type" value="Genomic_DNA"/>
</dbReference>
<evidence type="ECO:0000313" key="1">
    <source>
        <dbReference type="EMBL" id="KZX12285.1"/>
    </source>
</evidence>
<protein>
    <submittedName>
        <fullName evidence="1">Uncharacterized protein</fullName>
    </submittedName>
</protein>
<name>A0A162FFC8_METOA</name>
<dbReference type="STRING" id="66851.MBORA_12620"/>
<gene>
    <name evidence="1" type="ORF">MBORA_12620</name>
</gene>